<dbReference type="RefSeq" id="WP_067858468.1">
    <property type="nucleotide sequence ID" value="NZ_CP011502.1"/>
</dbReference>
<reference evidence="1 2" key="1">
    <citation type="journal article" date="1991" name="Int. J. Syst. Bacteriol.">
        <title>Description of the erythromycin-producing bacterium Arthrobacter sp. strain NRRL B-3381 as Aeromicrobium erythreum gen. nov., sp. nov.</title>
        <authorList>
            <person name="Miller E.S."/>
            <person name="Woese C.R."/>
            <person name="Brenner S."/>
        </authorList>
    </citation>
    <scope>NUCLEOTIDE SEQUENCE [LARGE SCALE GENOMIC DNA]</scope>
    <source>
        <strain evidence="1 2">AR18</strain>
    </source>
</reference>
<dbReference type="PATRIC" id="fig|2041.4.peg.2292"/>
<accession>A0A0U4BIZ5</accession>
<dbReference type="AlphaFoldDB" id="A0A0U4BIZ5"/>
<dbReference type="OrthoDB" id="9793351at2"/>
<dbReference type="SUPFAM" id="SSF53335">
    <property type="entry name" value="S-adenosyl-L-methionine-dependent methyltransferases"/>
    <property type="match status" value="1"/>
</dbReference>
<dbReference type="EMBL" id="CP011502">
    <property type="protein sequence ID" value="ALX05185.1"/>
    <property type="molecule type" value="Genomic_DNA"/>
</dbReference>
<dbReference type="Gene3D" id="3.40.50.150">
    <property type="entry name" value="Vaccinia Virus protein VP39"/>
    <property type="match status" value="1"/>
</dbReference>
<dbReference type="KEGG" id="aer:AERYTH_10960"/>
<keyword evidence="2" id="KW-1185">Reference proteome</keyword>
<proteinExistence type="predicted"/>
<organism evidence="1 2">
    <name type="scientific">Aeromicrobium erythreum</name>
    <dbReference type="NCBI Taxonomy" id="2041"/>
    <lineage>
        <taxon>Bacteria</taxon>
        <taxon>Bacillati</taxon>
        <taxon>Actinomycetota</taxon>
        <taxon>Actinomycetes</taxon>
        <taxon>Propionibacteriales</taxon>
        <taxon>Nocardioidaceae</taxon>
        <taxon>Aeromicrobium</taxon>
    </lineage>
</organism>
<dbReference type="Proteomes" id="UP000067689">
    <property type="component" value="Chromosome"/>
</dbReference>
<evidence type="ECO:0000313" key="2">
    <source>
        <dbReference type="Proteomes" id="UP000067689"/>
    </source>
</evidence>
<protein>
    <submittedName>
        <fullName evidence="1">Spermidine synthase</fullName>
    </submittedName>
</protein>
<name>A0A0U4BIZ5_9ACTN</name>
<dbReference type="InterPro" id="IPR029063">
    <property type="entry name" value="SAM-dependent_MTases_sf"/>
</dbReference>
<gene>
    <name evidence="1" type="ORF">AERYTH_10960</name>
</gene>
<sequence length="231" mass="25816">MARFEELDWAETPWGLVVLRRRFDLVTQRDVHEVKLGDDYLMSSQFTVSERALAELGLRAAAGSSLRVMVGGLGLGYTAFEALRDDRVVELVVVDALDAVIRWHRDELFDDTRGLASDPRTTLVRDDFFDLVRTGRLERPVDVLLVDIDHAPDWLLRTDHGDFYTVEGQRAAARMLVDDGVFGLWSDEPPDDAFVDVMRQAFATAEAHVATFDNPLTGGTSTATIYVGTRA</sequence>
<evidence type="ECO:0000313" key="1">
    <source>
        <dbReference type="EMBL" id="ALX05185.1"/>
    </source>
</evidence>